<evidence type="ECO:0000256" key="5">
    <source>
        <dbReference type="ARBA" id="ARBA00012541"/>
    </source>
</evidence>
<comment type="similarity">
    <text evidence="4">Belongs to the glycosyl hydrolase 13 family. GlgB subfamily.</text>
</comment>
<dbReference type="CDD" id="cd02855">
    <property type="entry name" value="E_set_GBE_prok_N"/>
    <property type="match status" value="1"/>
</dbReference>
<dbReference type="NCBIfam" id="TIGR01515">
    <property type="entry name" value="branching_enzym"/>
    <property type="match status" value="1"/>
</dbReference>
<dbReference type="PIRSF" id="PIRSF000463">
    <property type="entry name" value="GlgB"/>
    <property type="match status" value="1"/>
</dbReference>
<dbReference type="InterPro" id="IPR044143">
    <property type="entry name" value="GlgB_N_E_set_prok"/>
</dbReference>
<keyword evidence="9" id="KW-0320">Glycogen biosynthesis</keyword>
<dbReference type="InterPro" id="IPR004193">
    <property type="entry name" value="Glyco_hydro_13_N"/>
</dbReference>
<name>A0AAW9MTP3_9FIRM</name>
<dbReference type="InterPro" id="IPR006407">
    <property type="entry name" value="GlgB"/>
</dbReference>
<dbReference type="GO" id="GO:0004553">
    <property type="term" value="F:hydrolase activity, hydrolyzing O-glycosyl compounds"/>
    <property type="evidence" value="ECO:0007669"/>
    <property type="project" value="InterPro"/>
</dbReference>
<keyword evidence="15" id="KW-1185">Reference proteome</keyword>
<dbReference type="SMART" id="SM00642">
    <property type="entry name" value="Aamy"/>
    <property type="match status" value="1"/>
</dbReference>
<dbReference type="Gene3D" id="2.60.40.10">
    <property type="entry name" value="Immunoglobulins"/>
    <property type="match status" value="1"/>
</dbReference>
<evidence type="ECO:0000256" key="11">
    <source>
        <dbReference type="NCBIfam" id="TIGR01515"/>
    </source>
</evidence>
<dbReference type="GO" id="GO:0005978">
    <property type="term" value="P:glycogen biosynthetic process"/>
    <property type="evidence" value="ECO:0007669"/>
    <property type="project" value="UniProtKB-UniRule"/>
</dbReference>
<dbReference type="InterPro" id="IPR006047">
    <property type="entry name" value="GH13_cat_dom"/>
</dbReference>
<dbReference type="Proteomes" id="UP001357733">
    <property type="component" value="Unassembled WGS sequence"/>
</dbReference>
<dbReference type="EC" id="2.4.1.18" evidence="5 11"/>
<dbReference type="Pfam" id="PF02806">
    <property type="entry name" value="Alpha-amylase_C"/>
    <property type="match status" value="1"/>
</dbReference>
<dbReference type="SUPFAM" id="SSF51011">
    <property type="entry name" value="Glycosyl hydrolase domain"/>
    <property type="match status" value="1"/>
</dbReference>
<dbReference type="PANTHER" id="PTHR43651">
    <property type="entry name" value="1,4-ALPHA-GLUCAN-BRANCHING ENZYME"/>
    <property type="match status" value="1"/>
</dbReference>
<evidence type="ECO:0000256" key="4">
    <source>
        <dbReference type="ARBA" id="ARBA00009000"/>
    </source>
</evidence>
<reference evidence="14 15" key="1">
    <citation type="submission" date="2024-01" db="EMBL/GenBank/DDBJ databases">
        <title>Complete genome sequence of Citroniella saccharovorans strain M6.X9, isolated from human fecal sample.</title>
        <authorList>
            <person name="Cheng G."/>
            <person name="Westerholm M."/>
            <person name="Schnurer A."/>
        </authorList>
    </citation>
    <scope>NUCLEOTIDE SEQUENCE [LARGE SCALE GENOMIC DNA]</scope>
    <source>
        <strain evidence="14 15">DSM 29873</strain>
    </source>
</reference>
<comment type="caution">
    <text evidence="14">The sequence shown here is derived from an EMBL/GenBank/DDBJ whole genome shotgun (WGS) entry which is preliminary data.</text>
</comment>
<evidence type="ECO:0000313" key="15">
    <source>
        <dbReference type="Proteomes" id="UP001357733"/>
    </source>
</evidence>
<dbReference type="InterPro" id="IPR013780">
    <property type="entry name" value="Glyco_hydro_b"/>
</dbReference>
<evidence type="ECO:0000256" key="1">
    <source>
        <dbReference type="ARBA" id="ARBA00000826"/>
    </source>
</evidence>
<feature type="active site" description="Proton donor" evidence="12">
    <location>
        <position position="357"/>
    </location>
</feature>
<comment type="pathway">
    <text evidence="3">Glycan biosynthesis; glycogen biosynthesis.</text>
</comment>
<dbReference type="Pfam" id="PF00128">
    <property type="entry name" value="Alpha-amylase"/>
    <property type="match status" value="2"/>
</dbReference>
<feature type="active site" description="Nucleophile" evidence="12">
    <location>
        <position position="307"/>
    </location>
</feature>
<evidence type="ECO:0000256" key="2">
    <source>
        <dbReference type="ARBA" id="ARBA00002953"/>
    </source>
</evidence>
<dbReference type="PANTHER" id="PTHR43651:SF3">
    <property type="entry name" value="1,4-ALPHA-GLUCAN-BRANCHING ENZYME"/>
    <property type="match status" value="1"/>
</dbReference>
<dbReference type="InterPro" id="IPR013783">
    <property type="entry name" value="Ig-like_fold"/>
</dbReference>
<dbReference type="InterPro" id="IPR037439">
    <property type="entry name" value="Branching_enzy"/>
</dbReference>
<dbReference type="SUPFAM" id="SSF81296">
    <property type="entry name" value="E set domains"/>
    <property type="match status" value="1"/>
</dbReference>
<dbReference type="Pfam" id="PF02922">
    <property type="entry name" value="CBM_48"/>
    <property type="match status" value="1"/>
</dbReference>
<keyword evidence="6" id="KW-0321">Glycogen metabolism</keyword>
<evidence type="ECO:0000256" key="10">
    <source>
        <dbReference type="ARBA" id="ARBA00023277"/>
    </source>
</evidence>
<protein>
    <recommendedName>
        <fullName evidence="5 11">1,4-alpha-glucan branching enzyme</fullName>
        <ecNumber evidence="5 11">2.4.1.18</ecNumber>
    </recommendedName>
</protein>
<evidence type="ECO:0000256" key="9">
    <source>
        <dbReference type="ARBA" id="ARBA00023056"/>
    </source>
</evidence>
<sequence>MNFYYSNNLELYAHIFHEGKNYKSYEFLGAHFVGDNLVRFIVWADSCKYVNLIGDFNNWDDYSLPLKRISNSGLWEITVEGVAEFDKYKYRIVSETGEVRYKTDPYGFYSEIRPKTASKVFELRGYEWKDKSFLKNRKKIDYQSSPINIYEMNLLSWKKKDGHEINYNEIKIELVKYLKKLNYNYVEFMPLMEYPFDGSWGYQTTGFFNPTSRFGNPKELMSLIDYLHRNGIGVILDFVFVHFVKDDHGLRSFDGKAQFESSDKNLAENYDWGTLNFDLSKKEVRNFLISSALYWLDYYHIDGLRLDAVSYSLYYDIKNLNYNEELKSNINPNAISFIKEFNTKVKEYYPDIMIIAEESSSYPNICKKVVDGGLGFDFKWNMGWMNDIIKYMNMDPLFRKDNHKALTFPIYYQYTENFILPFSHDEVVHAKGSMLNKMFGNYEDRFKQLRLLYTYFYSEPGKKLLFMGGEFAQFDEWNEFKELTFSILEYPLHKGVFNLVKDLGKLYLNSRPLYELDNDPRGFNWLDVNNALESTIAFERVDLDGNKLICIFNFTPVYRKDYKVQVDEAGNYSILINASHKKYGGNVEKNSWYKAIRQDFRYKKYYINVNLEPFGALIIEKKRDKNEK</sequence>
<evidence type="ECO:0000256" key="12">
    <source>
        <dbReference type="PIRSR" id="PIRSR000463-1"/>
    </source>
</evidence>
<evidence type="ECO:0000313" key="14">
    <source>
        <dbReference type="EMBL" id="MEB3429536.1"/>
    </source>
</evidence>
<dbReference type="Gene3D" id="2.60.40.1180">
    <property type="entry name" value="Golgi alpha-mannosidase II"/>
    <property type="match status" value="1"/>
</dbReference>
<dbReference type="GO" id="GO:0003844">
    <property type="term" value="F:1,4-alpha-glucan branching enzyme activity"/>
    <property type="evidence" value="ECO:0007669"/>
    <property type="project" value="UniProtKB-UniRule"/>
</dbReference>
<dbReference type="NCBIfam" id="NF008967">
    <property type="entry name" value="PRK12313.1"/>
    <property type="match status" value="1"/>
</dbReference>
<dbReference type="SUPFAM" id="SSF51445">
    <property type="entry name" value="(Trans)glycosidases"/>
    <property type="match status" value="1"/>
</dbReference>
<evidence type="ECO:0000256" key="8">
    <source>
        <dbReference type="ARBA" id="ARBA00022679"/>
    </source>
</evidence>
<dbReference type="GO" id="GO:0005829">
    <property type="term" value="C:cytosol"/>
    <property type="evidence" value="ECO:0007669"/>
    <property type="project" value="TreeGrafter"/>
</dbReference>
<comment type="function">
    <text evidence="2">Catalyzes the formation of the alpha-1,6-glucosidic linkages in glycogen by scission of a 1,4-alpha-linked oligosaccharide from growing alpha-1,4-glucan chains and the subsequent attachment of the oligosaccharide to the alpha-1,6 position.</text>
</comment>
<dbReference type="InterPro" id="IPR014756">
    <property type="entry name" value="Ig_E-set"/>
</dbReference>
<feature type="domain" description="Glycosyl hydrolase family 13 catalytic" evidence="13">
    <location>
        <begin position="148"/>
        <end position="487"/>
    </location>
</feature>
<organism evidence="14 15">
    <name type="scientific">Citroniella saccharovorans</name>
    <dbReference type="NCBI Taxonomy" id="2053367"/>
    <lineage>
        <taxon>Bacteria</taxon>
        <taxon>Bacillati</taxon>
        <taxon>Bacillota</taxon>
        <taxon>Tissierellia</taxon>
        <taxon>Tissierellales</taxon>
        <taxon>Peptoniphilaceae</taxon>
        <taxon>Citroniella</taxon>
    </lineage>
</organism>
<dbReference type="EMBL" id="JAYKOT010000003">
    <property type="protein sequence ID" value="MEB3429536.1"/>
    <property type="molecule type" value="Genomic_DNA"/>
</dbReference>
<proteinExistence type="inferred from homology"/>
<comment type="catalytic activity">
    <reaction evidence="1">
        <text>Transfers a segment of a (1-&gt;4)-alpha-D-glucan chain to a primary hydroxy group in a similar glucan chain.</text>
        <dbReference type="EC" id="2.4.1.18"/>
    </reaction>
</comment>
<dbReference type="Gene3D" id="3.20.20.80">
    <property type="entry name" value="Glycosidases"/>
    <property type="match status" value="1"/>
</dbReference>
<dbReference type="GO" id="GO:0043169">
    <property type="term" value="F:cation binding"/>
    <property type="evidence" value="ECO:0007669"/>
    <property type="project" value="InterPro"/>
</dbReference>
<evidence type="ECO:0000259" key="13">
    <source>
        <dbReference type="SMART" id="SM00642"/>
    </source>
</evidence>
<accession>A0AAW9MTP3</accession>
<dbReference type="InterPro" id="IPR006048">
    <property type="entry name" value="A-amylase/branching_C"/>
</dbReference>
<keyword evidence="10" id="KW-0119">Carbohydrate metabolism</keyword>
<keyword evidence="8" id="KW-0808">Transferase</keyword>
<gene>
    <name evidence="14" type="primary">glgB</name>
    <name evidence="14" type="ORF">VLK81_05850</name>
</gene>
<dbReference type="InterPro" id="IPR017853">
    <property type="entry name" value="GH"/>
</dbReference>
<dbReference type="CDD" id="cd11322">
    <property type="entry name" value="AmyAc_Glg_BE"/>
    <property type="match status" value="1"/>
</dbReference>
<keyword evidence="7" id="KW-0328">Glycosyltransferase</keyword>
<evidence type="ECO:0000256" key="7">
    <source>
        <dbReference type="ARBA" id="ARBA00022676"/>
    </source>
</evidence>
<evidence type="ECO:0000256" key="6">
    <source>
        <dbReference type="ARBA" id="ARBA00022600"/>
    </source>
</evidence>
<evidence type="ECO:0000256" key="3">
    <source>
        <dbReference type="ARBA" id="ARBA00004964"/>
    </source>
</evidence>
<dbReference type="RefSeq" id="WP_324619721.1">
    <property type="nucleotide sequence ID" value="NZ_JAYKOT010000003.1"/>
</dbReference>
<dbReference type="AlphaFoldDB" id="A0AAW9MTP3"/>